<dbReference type="SFLD" id="SFLDG01129">
    <property type="entry name" value="C1.5:_HAD__Beta-PGM__Phosphata"/>
    <property type="match status" value="1"/>
</dbReference>
<accession>A0A5N5U9L9</accession>
<protein>
    <submittedName>
        <fullName evidence="5">HAD-IA family hydrolase</fullName>
    </submittedName>
</protein>
<dbReference type="Proteomes" id="UP000326302">
    <property type="component" value="Unassembled WGS sequence"/>
</dbReference>
<keyword evidence="4" id="KW-0460">Magnesium</keyword>
<evidence type="ECO:0000256" key="3">
    <source>
        <dbReference type="ARBA" id="ARBA00022801"/>
    </source>
</evidence>
<dbReference type="PRINTS" id="PR00413">
    <property type="entry name" value="HADHALOGNASE"/>
</dbReference>
<dbReference type="SFLD" id="SFLDS00003">
    <property type="entry name" value="Haloacid_Dehalogenase"/>
    <property type="match status" value="1"/>
</dbReference>
<dbReference type="GO" id="GO:0016787">
    <property type="term" value="F:hydrolase activity"/>
    <property type="evidence" value="ECO:0007669"/>
    <property type="project" value="UniProtKB-KW"/>
</dbReference>
<comment type="cofactor">
    <cofactor evidence="1">
        <name>Mg(2+)</name>
        <dbReference type="ChEBI" id="CHEBI:18420"/>
    </cofactor>
</comment>
<dbReference type="OrthoDB" id="27736at2157"/>
<dbReference type="InterPro" id="IPR006439">
    <property type="entry name" value="HAD-SF_hydro_IA"/>
</dbReference>
<evidence type="ECO:0000313" key="7">
    <source>
        <dbReference type="Proteomes" id="UP000326207"/>
    </source>
</evidence>
<dbReference type="InterPro" id="IPR051400">
    <property type="entry name" value="HAD-like_hydrolase"/>
</dbReference>
<reference evidence="7 8" key="1">
    <citation type="submission" date="2019-10" db="EMBL/GenBank/DDBJ databases">
        <title>Unraveling microbial dark matter from salterns through culturing: the case of the genus Halosegnis.</title>
        <authorList>
            <person name="Duran-Viseras A."/>
            <person name="Andrei A.-S."/>
            <person name="Vera-Gargallo B."/>
            <person name="Ghai R."/>
            <person name="Sanchez-Porro C."/>
            <person name="Ventosa A."/>
        </authorList>
    </citation>
    <scope>NUCLEOTIDE SEQUENCE [LARGE SCALE GENOMIC DNA]</scope>
    <source>
        <strain evidence="5 8">F17-44</strain>
        <strain evidence="6 7">F19-13</strain>
    </source>
</reference>
<organism evidence="5 8">
    <name type="scientific">Halosegnis rubeus</name>
    <dbReference type="NCBI Taxonomy" id="2212850"/>
    <lineage>
        <taxon>Archaea</taxon>
        <taxon>Methanobacteriati</taxon>
        <taxon>Methanobacteriota</taxon>
        <taxon>Stenosarchaea group</taxon>
        <taxon>Halobacteria</taxon>
        <taxon>Halobacteriales</taxon>
        <taxon>Natronomonadaceae</taxon>
        <taxon>Halosegnis</taxon>
    </lineage>
</organism>
<evidence type="ECO:0000256" key="4">
    <source>
        <dbReference type="ARBA" id="ARBA00022842"/>
    </source>
</evidence>
<evidence type="ECO:0000313" key="8">
    <source>
        <dbReference type="Proteomes" id="UP000326302"/>
    </source>
</evidence>
<evidence type="ECO:0000256" key="1">
    <source>
        <dbReference type="ARBA" id="ARBA00001946"/>
    </source>
</evidence>
<dbReference type="RefSeq" id="WP_152120284.1">
    <property type="nucleotide sequence ID" value="NZ_QJOW01000003.1"/>
</dbReference>
<dbReference type="Proteomes" id="UP000326207">
    <property type="component" value="Unassembled WGS sequence"/>
</dbReference>
<gene>
    <name evidence="5" type="ORF">DMP03_08600</name>
    <name evidence="6" type="ORF">DP108_08900</name>
</gene>
<name>A0A5N5U9L9_9EURY</name>
<dbReference type="EMBL" id="QMDY01000004">
    <property type="protein sequence ID" value="KAB7517674.1"/>
    <property type="molecule type" value="Genomic_DNA"/>
</dbReference>
<dbReference type="PANTHER" id="PTHR46470">
    <property type="entry name" value="N-ACYLNEURAMINATE-9-PHOSPHATASE"/>
    <property type="match status" value="1"/>
</dbReference>
<evidence type="ECO:0000313" key="6">
    <source>
        <dbReference type="EMBL" id="KAB7517674.1"/>
    </source>
</evidence>
<dbReference type="AlphaFoldDB" id="A0A5N5U9L9"/>
<dbReference type="EMBL" id="QJOW01000003">
    <property type="protein sequence ID" value="KAB7515284.1"/>
    <property type="molecule type" value="Genomic_DNA"/>
</dbReference>
<comment type="similarity">
    <text evidence="2">Belongs to the HAD-like hydrolase superfamily.</text>
</comment>
<dbReference type="InterPro" id="IPR036412">
    <property type="entry name" value="HAD-like_sf"/>
</dbReference>
<dbReference type="InterPro" id="IPR023214">
    <property type="entry name" value="HAD_sf"/>
</dbReference>
<comment type="caution">
    <text evidence="5">The sequence shown here is derived from an EMBL/GenBank/DDBJ whole genome shotgun (WGS) entry which is preliminary data.</text>
</comment>
<dbReference type="GO" id="GO:0044281">
    <property type="term" value="P:small molecule metabolic process"/>
    <property type="evidence" value="ECO:0007669"/>
    <property type="project" value="UniProtKB-ARBA"/>
</dbReference>
<dbReference type="NCBIfam" id="TIGR01549">
    <property type="entry name" value="HAD-SF-IA-v1"/>
    <property type="match status" value="1"/>
</dbReference>
<sequence>MGRYAAVLFDLDGTLCRHEQAIEPVFHGAFEDLGVEPVGEPADLWTAMRAITEFEGETEQLADGIARVAADHDCELDARAWSEAFVDRLDWTDVSFLPGAERALAAARANGSVGLLTNGPEPRQSTKLAALGLDGAFDPVVYAGDLDRRKPHREPFDRAVATLGVSPERVLYVGNSLEHDVDGALDAGLPVAWLDADGDGPGDRRPTHTLRSVDELAAVLGA</sequence>
<keyword evidence="3 5" id="KW-0378">Hydrolase</keyword>
<proteinExistence type="inferred from homology"/>
<dbReference type="Pfam" id="PF00702">
    <property type="entry name" value="Hydrolase"/>
    <property type="match status" value="1"/>
</dbReference>
<dbReference type="Gene3D" id="3.40.50.1000">
    <property type="entry name" value="HAD superfamily/HAD-like"/>
    <property type="match status" value="1"/>
</dbReference>
<evidence type="ECO:0000313" key="5">
    <source>
        <dbReference type="EMBL" id="KAB7515284.1"/>
    </source>
</evidence>
<evidence type="ECO:0000256" key="2">
    <source>
        <dbReference type="ARBA" id="ARBA00007958"/>
    </source>
</evidence>
<dbReference type="SUPFAM" id="SSF56784">
    <property type="entry name" value="HAD-like"/>
    <property type="match status" value="1"/>
</dbReference>
<dbReference type="Gene3D" id="1.20.120.710">
    <property type="entry name" value="Haloacid dehalogenase hydrolase-like domain"/>
    <property type="match status" value="1"/>
</dbReference>
<accession>A0A5N5UG18</accession>
<dbReference type="NCBIfam" id="TIGR01509">
    <property type="entry name" value="HAD-SF-IA-v3"/>
    <property type="match status" value="1"/>
</dbReference>